<dbReference type="Proteomes" id="UP000443843">
    <property type="component" value="Unassembled WGS sequence"/>
</dbReference>
<dbReference type="RefSeq" id="WP_160382589.1">
    <property type="nucleotide sequence ID" value="NZ_WNXQ01000004.1"/>
</dbReference>
<evidence type="ECO:0000313" key="7">
    <source>
        <dbReference type="EMBL" id="MWB78331.1"/>
    </source>
</evidence>
<dbReference type="InterPro" id="IPR001851">
    <property type="entry name" value="ABC_transp_permease"/>
</dbReference>
<keyword evidence="4 6" id="KW-1133">Transmembrane helix</keyword>
<feature type="transmembrane region" description="Helical" evidence="6">
    <location>
        <begin position="53"/>
        <end position="72"/>
    </location>
</feature>
<gene>
    <name evidence="7" type="ORF">GLS40_09865</name>
</gene>
<evidence type="ECO:0000313" key="8">
    <source>
        <dbReference type="Proteomes" id="UP000443843"/>
    </source>
</evidence>
<evidence type="ECO:0000256" key="4">
    <source>
        <dbReference type="ARBA" id="ARBA00022989"/>
    </source>
</evidence>
<accession>A0A844W688</accession>
<protein>
    <submittedName>
        <fullName evidence="7">ABC transporter permease</fullName>
    </submittedName>
</protein>
<dbReference type="GO" id="GO:0005886">
    <property type="term" value="C:plasma membrane"/>
    <property type="evidence" value="ECO:0007669"/>
    <property type="project" value="UniProtKB-SubCell"/>
</dbReference>
<evidence type="ECO:0000256" key="5">
    <source>
        <dbReference type="ARBA" id="ARBA00023136"/>
    </source>
</evidence>
<name>A0A844W688_9RHOB</name>
<keyword evidence="8" id="KW-1185">Reference proteome</keyword>
<organism evidence="7 8">
    <name type="scientific">Pseudooceanicola pacificus</name>
    <dbReference type="NCBI Taxonomy" id="2676438"/>
    <lineage>
        <taxon>Bacteria</taxon>
        <taxon>Pseudomonadati</taxon>
        <taxon>Pseudomonadota</taxon>
        <taxon>Alphaproteobacteria</taxon>
        <taxon>Rhodobacterales</taxon>
        <taxon>Paracoccaceae</taxon>
        <taxon>Pseudooceanicola</taxon>
    </lineage>
</organism>
<feature type="transmembrane region" description="Helical" evidence="6">
    <location>
        <begin position="172"/>
        <end position="190"/>
    </location>
</feature>
<evidence type="ECO:0000256" key="1">
    <source>
        <dbReference type="ARBA" id="ARBA00004651"/>
    </source>
</evidence>
<dbReference type="AlphaFoldDB" id="A0A844W688"/>
<feature type="transmembrane region" description="Helical" evidence="6">
    <location>
        <begin position="20"/>
        <end position="41"/>
    </location>
</feature>
<keyword evidence="2" id="KW-1003">Cell membrane</keyword>
<comment type="caution">
    <text evidence="7">The sequence shown here is derived from an EMBL/GenBank/DDBJ whole genome shotgun (WGS) entry which is preliminary data.</text>
</comment>
<feature type="transmembrane region" description="Helical" evidence="6">
    <location>
        <begin position="219"/>
        <end position="241"/>
    </location>
</feature>
<keyword evidence="5 6" id="KW-0472">Membrane</keyword>
<reference evidence="7 8" key="1">
    <citation type="submission" date="2019-11" db="EMBL/GenBank/DDBJ databases">
        <title>Pseudooceanicola pacifica sp. nov., isolated from deep-sea sediment of the Pacific Ocean.</title>
        <authorList>
            <person name="Lyu L."/>
        </authorList>
    </citation>
    <scope>NUCLEOTIDE SEQUENCE [LARGE SCALE GENOMIC DNA]</scope>
    <source>
        <strain evidence="7 8">216_PA32_1</strain>
    </source>
</reference>
<dbReference type="CDD" id="cd06579">
    <property type="entry name" value="TM_PBP1_transp_AraH_like"/>
    <property type="match status" value="1"/>
</dbReference>
<dbReference type="Pfam" id="PF02653">
    <property type="entry name" value="BPD_transp_2"/>
    <property type="match status" value="1"/>
</dbReference>
<dbReference type="GO" id="GO:0022857">
    <property type="term" value="F:transmembrane transporter activity"/>
    <property type="evidence" value="ECO:0007669"/>
    <property type="project" value="InterPro"/>
</dbReference>
<dbReference type="EMBL" id="WNXQ01000004">
    <property type="protein sequence ID" value="MWB78331.1"/>
    <property type="molecule type" value="Genomic_DNA"/>
</dbReference>
<feature type="transmembrane region" description="Helical" evidence="6">
    <location>
        <begin position="278"/>
        <end position="297"/>
    </location>
</feature>
<comment type="subcellular location">
    <subcellularLocation>
        <location evidence="1">Cell membrane</location>
        <topology evidence="1">Multi-pass membrane protein</topology>
    </subcellularLocation>
</comment>
<evidence type="ECO:0000256" key="3">
    <source>
        <dbReference type="ARBA" id="ARBA00022692"/>
    </source>
</evidence>
<keyword evidence="3 6" id="KW-0812">Transmembrane</keyword>
<feature type="transmembrane region" description="Helical" evidence="6">
    <location>
        <begin position="104"/>
        <end position="125"/>
    </location>
</feature>
<feature type="transmembrane region" description="Helical" evidence="6">
    <location>
        <begin position="303"/>
        <end position="319"/>
    </location>
</feature>
<feature type="transmembrane region" description="Helical" evidence="6">
    <location>
        <begin position="253"/>
        <end position="271"/>
    </location>
</feature>
<proteinExistence type="predicted"/>
<feature type="transmembrane region" description="Helical" evidence="6">
    <location>
        <begin position="132"/>
        <end position="152"/>
    </location>
</feature>
<evidence type="ECO:0000256" key="6">
    <source>
        <dbReference type="SAM" id="Phobius"/>
    </source>
</evidence>
<dbReference type="PANTHER" id="PTHR32196">
    <property type="entry name" value="ABC TRANSPORTER PERMEASE PROTEIN YPHD-RELATED-RELATED"/>
    <property type="match status" value="1"/>
</dbReference>
<sequence>MSDVSVTKARPKLPVDGPTLANILAILALLVIGGLQYPQFFSPTYLAQQLQTGAFLGIVSAGAMLVILLGHIDLSVPWTMTAGATVATAVVGSDPQPWISETGLLAGLLVGATIGLVNGIGVAILRIPSMIWTLATNNVILGVLVYFSGYYARASQPSTLMTWFGTGRTAGLPNILIAWAVVSLVVLFVLRRTTYGRNIYMVGTSEVTAYLTRLPARGVIVASFVFAGLCSAFAGMLLAGYAGQSYQRMGDPYLLPGIAAVVLGGTSLFGGRGNYSGTVAGAILITLLASVLSIMQAPEALKQIAYGVVIIVMVGFYSLRDTRS</sequence>
<evidence type="ECO:0000256" key="2">
    <source>
        <dbReference type="ARBA" id="ARBA00022475"/>
    </source>
</evidence>